<sequence>MVVRRFSHGRRKYGRDAVVRYLVESRGNLLMVVRLTGPVPPTTSAFRVFEMVEPSPETPINNYEAP</sequence>
<accession>A0A6G1EL98</accession>
<dbReference type="OrthoDB" id="642536at2759"/>
<keyword evidence="2" id="KW-1185">Reference proteome</keyword>
<name>A0A6G1EL98_9ORYZ</name>
<dbReference type="AlphaFoldDB" id="A0A6G1EL98"/>
<dbReference type="Proteomes" id="UP000479710">
    <property type="component" value="Unassembled WGS sequence"/>
</dbReference>
<dbReference type="EMBL" id="SPHZ02000003">
    <property type="protein sequence ID" value="KAF0925376.1"/>
    <property type="molecule type" value="Genomic_DNA"/>
</dbReference>
<evidence type="ECO:0000313" key="2">
    <source>
        <dbReference type="Proteomes" id="UP000479710"/>
    </source>
</evidence>
<reference evidence="1 2" key="1">
    <citation type="submission" date="2019-11" db="EMBL/GenBank/DDBJ databases">
        <title>Whole genome sequence of Oryza granulata.</title>
        <authorList>
            <person name="Li W."/>
        </authorList>
    </citation>
    <scope>NUCLEOTIDE SEQUENCE [LARGE SCALE GENOMIC DNA]</scope>
    <source>
        <strain evidence="2">cv. Menghai</strain>
        <tissue evidence="1">Leaf</tissue>
    </source>
</reference>
<organism evidence="1 2">
    <name type="scientific">Oryza meyeriana var. granulata</name>
    <dbReference type="NCBI Taxonomy" id="110450"/>
    <lineage>
        <taxon>Eukaryota</taxon>
        <taxon>Viridiplantae</taxon>
        <taxon>Streptophyta</taxon>
        <taxon>Embryophyta</taxon>
        <taxon>Tracheophyta</taxon>
        <taxon>Spermatophyta</taxon>
        <taxon>Magnoliopsida</taxon>
        <taxon>Liliopsida</taxon>
        <taxon>Poales</taxon>
        <taxon>Poaceae</taxon>
        <taxon>BOP clade</taxon>
        <taxon>Oryzoideae</taxon>
        <taxon>Oryzeae</taxon>
        <taxon>Oryzinae</taxon>
        <taxon>Oryza</taxon>
        <taxon>Oryza meyeriana</taxon>
    </lineage>
</organism>
<gene>
    <name evidence="1" type="ORF">E2562_016633</name>
</gene>
<comment type="caution">
    <text evidence="1">The sequence shown here is derived from an EMBL/GenBank/DDBJ whole genome shotgun (WGS) entry which is preliminary data.</text>
</comment>
<evidence type="ECO:0000313" key="1">
    <source>
        <dbReference type="EMBL" id="KAF0925376.1"/>
    </source>
</evidence>
<proteinExistence type="predicted"/>
<protein>
    <submittedName>
        <fullName evidence="1">Uncharacterized protein</fullName>
    </submittedName>
</protein>